<protein>
    <recommendedName>
        <fullName evidence="2">Abortive infection protein AbiGII</fullName>
    </recommendedName>
</protein>
<name>A0A644YU31_9ZZZZ</name>
<dbReference type="EMBL" id="VSSQ01006188">
    <property type="protein sequence ID" value="MPM31829.1"/>
    <property type="molecule type" value="Genomic_DNA"/>
</dbReference>
<organism evidence="1">
    <name type="scientific">bioreactor metagenome</name>
    <dbReference type="NCBI Taxonomy" id="1076179"/>
    <lineage>
        <taxon>unclassified sequences</taxon>
        <taxon>metagenomes</taxon>
        <taxon>ecological metagenomes</taxon>
    </lineage>
</organism>
<dbReference type="AlphaFoldDB" id="A0A644YU31"/>
<dbReference type="Pfam" id="PF08843">
    <property type="entry name" value="AbiEii"/>
    <property type="match status" value="1"/>
</dbReference>
<sequence length="295" mass="33833">MITKNPMQLKALIKNKASENQISAQLVMQNYMLERLLERISVSKYHDNFILKGGFLISAIVGLDTRATMDLDTTIKGITLTKEVLNKIFEEICQISLDDDVTFAISGITDIRETDEYPGIRIGLNAQYSPLNVPLSVDVTTGDAITPKEIEYTFKLLFDDRQISILAYNLETILAEKIETVLSRSIANTRPRDFYDIYIIYKLRSKECNLQTLKDAIEKTAEKRGSLHVLSEYQKILNNIQDSDRLKGFWNRYQKDFTYANDIEFSDLCNCIKQIMQMILPGDSLIIDENSKIKM</sequence>
<gene>
    <name evidence="1" type="ORF">SDC9_78386</name>
</gene>
<comment type="caution">
    <text evidence="1">The sequence shown here is derived from an EMBL/GenBank/DDBJ whole genome shotgun (WGS) entry which is preliminary data.</text>
</comment>
<evidence type="ECO:0008006" key="2">
    <source>
        <dbReference type="Google" id="ProtNLM"/>
    </source>
</evidence>
<accession>A0A644YU31</accession>
<dbReference type="Gene3D" id="3.10.450.620">
    <property type="entry name" value="JHP933, nucleotidyltransferase-like core domain"/>
    <property type="match status" value="1"/>
</dbReference>
<reference evidence="1" key="1">
    <citation type="submission" date="2019-08" db="EMBL/GenBank/DDBJ databases">
        <authorList>
            <person name="Kucharzyk K."/>
            <person name="Murdoch R.W."/>
            <person name="Higgins S."/>
            <person name="Loffler F."/>
        </authorList>
    </citation>
    <scope>NUCLEOTIDE SEQUENCE</scope>
</reference>
<evidence type="ECO:0000313" key="1">
    <source>
        <dbReference type="EMBL" id="MPM31829.1"/>
    </source>
</evidence>
<proteinExistence type="predicted"/>
<dbReference type="InterPro" id="IPR014942">
    <property type="entry name" value="AbiEii"/>
</dbReference>